<dbReference type="Proteomes" id="UP000078576">
    <property type="component" value="Unassembled WGS sequence"/>
</dbReference>
<gene>
    <name evidence="3" type="ORF">VP1G_02308</name>
</gene>
<dbReference type="EMBL" id="KN714677">
    <property type="protein sequence ID" value="KUI55063.1"/>
    <property type="molecule type" value="Genomic_DNA"/>
</dbReference>
<evidence type="ECO:0000313" key="3">
    <source>
        <dbReference type="EMBL" id="KUI55063.1"/>
    </source>
</evidence>
<dbReference type="PANTHER" id="PTHR24320:SF274">
    <property type="entry name" value="CHAIN DEHYDROGENASE, PUTATIVE (AFU_ORTHOLOGUE AFUA_4G00440)-RELATED"/>
    <property type="match status" value="1"/>
</dbReference>
<keyword evidence="4" id="KW-1185">Reference proteome</keyword>
<name>A0A194UTS9_CYTMA</name>
<proteinExistence type="inferred from homology"/>
<protein>
    <submittedName>
        <fullName evidence="3">Uncharacterized protein</fullName>
    </submittedName>
</protein>
<dbReference type="PANTHER" id="PTHR24320">
    <property type="entry name" value="RETINOL DEHYDROGENASE"/>
    <property type="match status" value="1"/>
</dbReference>
<dbReference type="Gene3D" id="3.40.50.720">
    <property type="entry name" value="NAD(P)-binding Rossmann-like Domain"/>
    <property type="match status" value="1"/>
</dbReference>
<dbReference type="AlphaFoldDB" id="A0A194UTS9"/>
<organism evidence="3 4">
    <name type="scientific">Cytospora mali</name>
    <name type="common">Apple Valsa canker fungus</name>
    <name type="synonym">Valsa mali</name>
    <dbReference type="NCBI Taxonomy" id="578113"/>
    <lineage>
        <taxon>Eukaryota</taxon>
        <taxon>Fungi</taxon>
        <taxon>Dikarya</taxon>
        <taxon>Ascomycota</taxon>
        <taxon>Pezizomycotina</taxon>
        <taxon>Sordariomycetes</taxon>
        <taxon>Sordariomycetidae</taxon>
        <taxon>Diaporthales</taxon>
        <taxon>Cytosporaceae</taxon>
        <taxon>Cytospora</taxon>
    </lineage>
</organism>
<accession>A0A194UTS9</accession>
<keyword evidence="2" id="KW-0560">Oxidoreductase</keyword>
<dbReference type="PRINTS" id="PR00081">
    <property type="entry name" value="GDHRDH"/>
</dbReference>
<comment type="similarity">
    <text evidence="1">Belongs to the short-chain dehydrogenases/reductases (SDR) family.</text>
</comment>
<evidence type="ECO:0000256" key="2">
    <source>
        <dbReference type="ARBA" id="ARBA00023002"/>
    </source>
</evidence>
<dbReference type="InterPro" id="IPR002347">
    <property type="entry name" value="SDR_fam"/>
</dbReference>
<dbReference type="InterPro" id="IPR036291">
    <property type="entry name" value="NAD(P)-bd_dom_sf"/>
</dbReference>
<evidence type="ECO:0000256" key="1">
    <source>
        <dbReference type="ARBA" id="ARBA00006484"/>
    </source>
</evidence>
<sequence>MARIFITGSSDGLGSLTAQRLIKQGHSVVLHARNAQRAKDAHAACPGSEAVLVADLTSIEETRQLAAEADKLGPFDCVMHNAGLFLGMEHVMGKSGLPSLFSVNTLAPYVLTCLMERPKRLVYVSSGLHRGGSLRLDALEGSVYGDSKLHVIMLAKAFARRFADLGVESNSVDPGWVPTKMGGKSAPGDIEESIESFLMLALGEGDAKAKTGKYFYNSKETSCVDIADDEAAQDGLLKRLAEISGGVEPPK</sequence>
<evidence type="ECO:0000313" key="4">
    <source>
        <dbReference type="Proteomes" id="UP000078576"/>
    </source>
</evidence>
<dbReference type="Pfam" id="PF00106">
    <property type="entry name" value="adh_short"/>
    <property type="match status" value="1"/>
</dbReference>
<dbReference type="STRING" id="694573.A0A194UTS9"/>
<dbReference type="GO" id="GO:0016491">
    <property type="term" value="F:oxidoreductase activity"/>
    <property type="evidence" value="ECO:0007669"/>
    <property type="project" value="UniProtKB-KW"/>
</dbReference>
<dbReference type="OrthoDB" id="191139at2759"/>
<reference evidence="4" key="1">
    <citation type="submission" date="2014-12" db="EMBL/GenBank/DDBJ databases">
        <title>Genome Sequence of Valsa Canker Pathogens Uncovers a Specific Adaption of Colonization on Woody Bark.</title>
        <authorList>
            <person name="Yin Z."/>
            <person name="Liu H."/>
            <person name="Gao X."/>
            <person name="Li Z."/>
            <person name="Song N."/>
            <person name="Ke X."/>
            <person name="Dai Q."/>
            <person name="Wu Y."/>
            <person name="Sun Y."/>
            <person name="Xu J.-R."/>
            <person name="Kang Z.K."/>
            <person name="Wang L."/>
            <person name="Huang L."/>
        </authorList>
    </citation>
    <scope>NUCLEOTIDE SEQUENCE [LARGE SCALE GENOMIC DNA]</scope>
    <source>
        <strain evidence="4">SXYL134</strain>
    </source>
</reference>
<dbReference type="SUPFAM" id="SSF51735">
    <property type="entry name" value="NAD(P)-binding Rossmann-fold domains"/>
    <property type="match status" value="1"/>
</dbReference>